<dbReference type="GeneID" id="106065703"/>
<evidence type="ECO:0000313" key="3">
    <source>
        <dbReference type="RefSeq" id="XP_055888146.1"/>
    </source>
</evidence>
<dbReference type="OrthoDB" id="6512497at2759"/>
<evidence type="ECO:0000313" key="1">
    <source>
        <dbReference type="Proteomes" id="UP001165740"/>
    </source>
</evidence>
<keyword evidence="1" id="KW-1185">Reference proteome</keyword>
<organism evidence="1 2">
    <name type="scientific">Biomphalaria glabrata</name>
    <name type="common">Bloodfluke planorb</name>
    <name type="synonym">Freshwater snail</name>
    <dbReference type="NCBI Taxonomy" id="6526"/>
    <lineage>
        <taxon>Eukaryota</taxon>
        <taxon>Metazoa</taxon>
        <taxon>Spiralia</taxon>
        <taxon>Lophotrochozoa</taxon>
        <taxon>Mollusca</taxon>
        <taxon>Gastropoda</taxon>
        <taxon>Heterobranchia</taxon>
        <taxon>Euthyneura</taxon>
        <taxon>Panpulmonata</taxon>
        <taxon>Hygrophila</taxon>
        <taxon>Lymnaeoidea</taxon>
        <taxon>Planorbidae</taxon>
        <taxon>Biomphalaria</taxon>
    </lineage>
</organism>
<dbReference type="AlphaFoldDB" id="A0A9W3ALL7"/>
<name>A0A9W3ALL7_BIOGL</name>
<proteinExistence type="predicted"/>
<dbReference type="RefSeq" id="XP_055888146.1">
    <property type="nucleotide sequence ID" value="XM_056032171.1"/>
</dbReference>
<dbReference type="RefSeq" id="XP_055888145.1">
    <property type="nucleotide sequence ID" value="XM_056032170.1"/>
</dbReference>
<dbReference type="Proteomes" id="UP001165740">
    <property type="component" value="Chromosome 6"/>
</dbReference>
<protein>
    <submittedName>
        <fullName evidence="2 3">Uncharacterized protein LOC106065703</fullName>
    </submittedName>
</protein>
<gene>
    <name evidence="2 3" type="primary">LOC106065703</name>
</gene>
<reference evidence="2 3" key="1">
    <citation type="submission" date="2025-04" db="UniProtKB">
        <authorList>
            <consortium name="RefSeq"/>
        </authorList>
    </citation>
    <scope>IDENTIFICATION</scope>
</reference>
<sequence>MQESCQENVCTGVELLSRCMKCMQSFVSEELKRHSESLCNQSDQRQALFIRSLNNISDQETQLGKINVLLNLNDELKIHPLAFSQLSKEYQTELLSVTRKLNTDGISIKDFLDDKNEEFTKCHNIRKHYKILLDSEITYKLFYIANKLHIATETDLNSFLIDGKAIFAKIKPFEIQRVYQLFNGTFREKDHFIKAGIKFAQYEKVTNIADFCAVCEFAVMQLKEASGGAKPKRRSAVRKNAEIELANGFTENASKQKEYSDLLTELKGGCSSNGLQFVSQHCEVTHFLKHCKDDKNFKTLNFSTAKEYVGFLEEKKTECFETFITQEGTNYFCLYNFPVQEKTYTLQIIADAFSRKETIVTAY</sequence>
<evidence type="ECO:0000313" key="2">
    <source>
        <dbReference type="RefSeq" id="XP_055888145.1"/>
    </source>
</evidence>
<accession>A0A9W3ALL7</accession>